<dbReference type="SUPFAM" id="SSF117916">
    <property type="entry name" value="Fe-S cluster assembly (FSCA) domain-like"/>
    <property type="match status" value="1"/>
</dbReference>
<reference evidence="3 4" key="1">
    <citation type="submission" date="2024-05" db="EMBL/GenBank/DDBJ databases">
        <authorList>
            <consortium name="Candidatus Magnetaquicoccaceae bacterium FCR-1 genome sequencing consortium"/>
            <person name="Shimoshige H."/>
            <person name="Shimamura S."/>
            <person name="Taoka A."/>
            <person name="Kobayashi H."/>
            <person name="Maekawa T."/>
        </authorList>
    </citation>
    <scope>NUCLEOTIDE SEQUENCE [LARGE SCALE GENOMIC DNA]</scope>
    <source>
        <strain evidence="3 4">FCR-1</strain>
    </source>
</reference>
<accession>A0ABQ0C6K2</accession>
<gene>
    <name evidence="3" type="primary">nfuA</name>
    <name evidence="3" type="ORF">SIID45300_00819</name>
</gene>
<comment type="caution">
    <text evidence="3">The sequence shown here is derived from an EMBL/GenBank/DDBJ whole genome shotgun (WGS) entry which is preliminary data.</text>
</comment>
<dbReference type="InterPro" id="IPR001075">
    <property type="entry name" value="NIF_FeS_clus_asmbl_NifU_C"/>
</dbReference>
<evidence type="ECO:0000256" key="1">
    <source>
        <dbReference type="ARBA" id="ARBA00006420"/>
    </source>
</evidence>
<reference evidence="3 4" key="2">
    <citation type="submission" date="2024-09" db="EMBL/GenBank/DDBJ databases">
        <title>Draft genome sequence of Candidatus Magnetaquicoccaceae bacterium FCR-1.</title>
        <authorList>
            <person name="Shimoshige H."/>
            <person name="Shimamura S."/>
            <person name="Taoka A."/>
            <person name="Kobayashi H."/>
            <person name="Maekawa T."/>
        </authorList>
    </citation>
    <scope>NUCLEOTIDE SEQUENCE [LARGE SCALE GENOMIC DNA]</scope>
    <source>
        <strain evidence="3 4">FCR-1</strain>
    </source>
</reference>
<feature type="domain" description="NIF system FeS cluster assembly NifU C-terminal" evidence="2">
    <location>
        <begin position="7"/>
        <end position="73"/>
    </location>
</feature>
<keyword evidence="4" id="KW-1185">Reference proteome</keyword>
<evidence type="ECO:0000313" key="4">
    <source>
        <dbReference type="Proteomes" id="UP001628193"/>
    </source>
</evidence>
<dbReference type="PANTHER" id="PTHR11178:SF25">
    <property type="entry name" value="NIFU-LIKE PROTEIN 3, CHLOROPLASTIC"/>
    <property type="match status" value="1"/>
</dbReference>
<protein>
    <submittedName>
        <fullName evidence="3">Fe/S biogenesis protein NfuA</fullName>
    </submittedName>
</protein>
<sequence>MDILEKVQNVLDEVRPMLQRDGGDVELVEITADNIVNVRLRGACGTCPGAIMTLKGGIERLMKQRVPEVVAVESVR</sequence>
<dbReference type="Pfam" id="PF01106">
    <property type="entry name" value="NifU"/>
    <property type="match status" value="1"/>
</dbReference>
<dbReference type="Gene3D" id="3.30.300.130">
    <property type="entry name" value="Fe-S cluster assembly (FSCA)"/>
    <property type="match status" value="1"/>
</dbReference>
<dbReference type="InterPro" id="IPR034904">
    <property type="entry name" value="FSCA_dom_sf"/>
</dbReference>
<dbReference type="EMBL" id="BAAFGK010000002">
    <property type="protein sequence ID" value="GAB0056511.1"/>
    <property type="molecule type" value="Genomic_DNA"/>
</dbReference>
<name>A0ABQ0C6K2_9PROT</name>
<organism evidence="3 4">
    <name type="scientific">Candidatus Magnetaquiglobus chichijimensis</name>
    <dbReference type="NCBI Taxonomy" id="3141448"/>
    <lineage>
        <taxon>Bacteria</taxon>
        <taxon>Pseudomonadati</taxon>
        <taxon>Pseudomonadota</taxon>
        <taxon>Magnetococcia</taxon>
        <taxon>Magnetococcales</taxon>
        <taxon>Candidatus Magnetaquicoccaceae</taxon>
        <taxon>Candidatus Magnetaquiglobus</taxon>
    </lineage>
</organism>
<evidence type="ECO:0000313" key="3">
    <source>
        <dbReference type="EMBL" id="GAB0056511.1"/>
    </source>
</evidence>
<dbReference type="Proteomes" id="UP001628193">
    <property type="component" value="Unassembled WGS sequence"/>
</dbReference>
<proteinExistence type="inferred from homology"/>
<dbReference type="PANTHER" id="PTHR11178">
    <property type="entry name" value="IRON-SULFUR CLUSTER SCAFFOLD PROTEIN NFU-RELATED"/>
    <property type="match status" value="1"/>
</dbReference>
<evidence type="ECO:0000259" key="2">
    <source>
        <dbReference type="Pfam" id="PF01106"/>
    </source>
</evidence>
<comment type="similarity">
    <text evidence="1">Belongs to the NifU family.</text>
</comment>